<keyword evidence="3" id="KW-1133">Transmembrane helix</keyword>
<dbReference type="RefSeq" id="WP_209748875.1">
    <property type="nucleotide sequence ID" value="NZ_JBHSMH010000022.1"/>
</dbReference>
<name>A0ABW0LSN4_9BACL</name>
<dbReference type="PANTHER" id="PTHR24104:SF25">
    <property type="entry name" value="PROTEIN LIN-41"/>
    <property type="match status" value="1"/>
</dbReference>
<feature type="signal peptide" evidence="4">
    <location>
        <begin position="1"/>
        <end position="29"/>
    </location>
</feature>
<keyword evidence="1" id="KW-0677">Repeat</keyword>
<feature type="chain" id="PRO_5045063150" evidence="4">
    <location>
        <begin position="30"/>
        <end position="489"/>
    </location>
</feature>
<feature type="transmembrane region" description="Helical" evidence="3">
    <location>
        <begin position="451"/>
        <end position="469"/>
    </location>
</feature>
<sequence>MRTTHWIRTLTASTALTIALIIFSGYAKAAVPYVPYTYDGWGDRVWSPAAYVPDRIIEGEKLGIGSFNQPEDFYVTEDGRIYVADTGNNRVVELNDRYEFVRQIDKFVFDGQEQTLNKPRGVFVTPGGDIYVADTGNHRVVRLKEGGNADLLIAAPKSEYFASDFVFDPKKIAVDAAGRILVIADRVFDGILEFDEKGEFQNFFAANRVTYSVSDYFWKRYIATKAQKERMVTFVPTEYTNLDLDEKDFVFTTSAERTNTPIKRHNPSGTDVLLRQGFASPIGDLKYDKRGQSTLIDISVGPDGTYSALDSIRGRIFTYDSEGKLLYVFGHNGDRVGNFKVPSAIGRKGDSILVLDKELARLTLFKSTDFGKLINEAVHNHYIGNEGRAAELWKEILSMNQNLEIAYSGISKADFRAGDNEKALKEAKFAMDRTSYSKAYKYLRKETLKEHFNTILTTILVLVVAWAAWKSIRKYRRRKGGVSHVERTP</sequence>
<proteinExistence type="predicted"/>
<protein>
    <submittedName>
        <fullName evidence="5">NHL repeat-containing protein</fullName>
    </submittedName>
</protein>
<gene>
    <name evidence="5" type="ORF">ACFPPD_09285</name>
</gene>
<dbReference type="Pfam" id="PF01436">
    <property type="entry name" value="NHL"/>
    <property type="match status" value="2"/>
</dbReference>
<organism evidence="5 6">
    <name type="scientific">Cohnella suwonensis</name>
    <dbReference type="NCBI Taxonomy" id="696072"/>
    <lineage>
        <taxon>Bacteria</taxon>
        <taxon>Bacillati</taxon>
        <taxon>Bacillota</taxon>
        <taxon>Bacilli</taxon>
        <taxon>Bacillales</taxon>
        <taxon>Paenibacillaceae</taxon>
        <taxon>Cohnella</taxon>
    </lineage>
</organism>
<dbReference type="SUPFAM" id="SSF101898">
    <property type="entry name" value="NHL repeat"/>
    <property type="match status" value="1"/>
</dbReference>
<feature type="repeat" description="NHL" evidence="2">
    <location>
        <begin position="111"/>
        <end position="146"/>
    </location>
</feature>
<dbReference type="Gene3D" id="2.120.10.30">
    <property type="entry name" value="TolB, C-terminal domain"/>
    <property type="match status" value="2"/>
</dbReference>
<evidence type="ECO:0000256" key="3">
    <source>
        <dbReference type="SAM" id="Phobius"/>
    </source>
</evidence>
<dbReference type="InterPro" id="IPR050952">
    <property type="entry name" value="TRIM-NHL_E3_ligases"/>
</dbReference>
<dbReference type="EMBL" id="JBHSMH010000022">
    <property type="protein sequence ID" value="MFC5468915.1"/>
    <property type="molecule type" value="Genomic_DNA"/>
</dbReference>
<keyword evidence="3" id="KW-0472">Membrane</keyword>
<dbReference type="PROSITE" id="PS51125">
    <property type="entry name" value="NHL"/>
    <property type="match status" value="1"/>
</dbReference>
<evidence type="ECO:0000313" key="6">
    <source>
        <dbReference type="Proteomes" id="UP001596105"/>
    </source>
</evidence>
<keyword evidence="3" id="KW-0812">Transmembrane</keyword>
<dbReference type="InterPro" id="IPR001258">
    <property type="entry name" value="NHL_repeat"/>
</dbReference>
<accession>A0ABW0LSN4</accession>
<keyword evidence="4" id="KW-0732">Signal</keyword>
<keyword evidence="6" id="KW-1185">Reference proteome</keyword>
<evidence type="ECO:0000256" key="4">
    <source>
        <dbReference type="SAM" id="SignalP"/>
    </source>
</evidence>
<dbReference type="Proteomes" id="UP001596105">
    <property type="component" value="Unassembled WGS sequence"/>
</dbReference>
<dbReference type="PANTHER" id="PTHR24104">
    <property type="entry name" value="E3 UBIQUITIN-PROTEIN LIGASE NHLRC1-RELATED"/>
    <property type="match status" value="1"/>
</dbReference>
<evidence type="ECO:0000313" key="5">
    <source>
        <dbReference type="EMBL" id="MFC5468915.1"/>
    </source>
</evidence>
<dbReference type="InterPro" id="IPR011042">
    <property type="entry name" value="6-blade_b-propeller_TolB-like"/>
</dbReference>
<evidence type="ECO:0000256" key="2">
    <source>
        <dbReference type="PROSITE-ProRule" id="PRU00504"/>
    </source>
</evidence>
<evidence type="ECO:0000256" key="1">
    <source>
        <dbReference type="ARBA" id="ARBA00022737"/>
    </source>
</evidence>
<dbReference type="CDD" id="cd05819">
    <property type="entry name" value="NHL"/>
    <property type="match status" value="1"/>
</dbReference>
<comment type="caution">
    <text evidence="5">The sequence shown here is derived from an EMBL/GenBank/DDBJ whole genome shotgun (WGS) entry which is preliminary data.</text>
</comment>
<reference evidence="6" key="1">
    <citation type="journal article" date="2019" name="Int. J. Syst. Evol. Microbiol.">
        <title>The Global Catalogue of Microorganisms (GCM) 10K type strain sequencing project: providing services to taxonomists for standard genome sequencing and annotation.</title>
        <authorList>
            <consortium name="The Broad Institute Genomics Platform"/>
            <consortium name="The Broad Institute Genome Sequencing Center for Infectious Disease"/>
            <person name="Wu L."/>
            <person name="Ma J."/>
        </authorList>
    </citation>
    <scope>NUCLEOTIDE SEQUENCE [LARGE SCALE GENOMIC DNA]</scope>
    <source>
        <strain evidence="6">CCUG 57113</strain>
    </source>
</reference>